<keyword evidence="4" id="KW-1185">Reference proteome</keyword>
<organism evidence="3 4">
    <name type="scientific">Actinoallomurus iriomotensis</name>
    <dbReference type="NCBI Taxonomy" id="478107"/>
    <lineage>
        <taxon>Bacteria</taxon>
        <taxon>Bacillati</taxon>
        <taxon>Actinomycetota</taxon>
        <taxon>Actinomycetes</taxon>
        <taxon>Streptosporangiales</taxon>
        <taxon>Thermomonosporaceae</taxon>
        <taxon>Actinoallomurus</taxon>
    </lineage>
</organism>
<evidence type="ECO:0000313" key="3">
    <source>
        <dbReference type="EMBL" id="GLY88897.1"/>
    </source>
</evidence>
<name>A0A9W6W3H0_9ACTN</name>
<evidence type="ECO:0000313" key="4">
    <source>
        <dbReference type="Proteomes" id="UP001165074"/>
    </source>
</evidence>
<dbReference type="PRINTS" id="PR01438">
    <property type="entry name" value="UNVRSLSTRESS"/>
</dbReference>
<dbReference type="InterPro" id="IPR006015">
    <property type="entry name" value="Universal_stress_UspA"/>
</dbReference>
<dbReference type="InterPro" id="IPR014729">
    <property type="entry name" value="Rossmann-like_a/b/a_fold"/>
</dbReference>
<dbReference type="Gene3D" id="3.40.50.620">
    <property type="entry name" value="HUPs"/>
    <property type="match status" value="2"/>
</dbReference>
<dbReference type="SUPFAM" id="SSF52402">
    <property type="entry name" value="Adenine nucleotide alpha hydrolases-like"/>
    <property type="match status" value="2"/>
</dbReference>
<reference evidence="3" key="1">
    <citation type="submission" date="2023-03" db="EMBL/GenBank/DDBJ databases">
        <title>Actinoallomurus iriomotensis NBRC 103684.</title>
        <authorList>
            <person name="Ichikawa N."/>
            <person name="Sato H."/>
            <person name="Tonouchi N."/>
        </authorList>
    </citation>
    <scope>NUCLEOTIDE SEQUENCE</scope>
    <source>
        <strain evidence="3">NBRC 103684</strain>
    </source>
</reference>
<protein>
    <recommendedName>
        <fullName evidence="2">UspA domain-containing protein</fullName>
    </recommendedName>
</protein>
<dbReference type="Proteomes" id="UP001165074">
    <property type="component" value="Unassembled WGS sequence"/>
</dbReference>
<evidence type="ECO:0000256" key="1">
    <source>
        <dbReference type="ARBA" id="ARBA00008791"/>
    </source>
</evidence>
<dbReference type="PANTHER" id="PTHR46268:SF6">
    <property type="entry name" value="UNIVERSAL STRESS PROTEIN UP12"/>
    <property type="match status" value="1"/>
</dbReference>
<feature type="domain" description="UspA" evidence="2">
    <location>
        <begin position="2"/>
        <end position="107"/>
    </location>
</feature>
<dbReference type="InterPro" id="IPR006016">
    <property type="entry name" value="UspA"/>
</dbReference>
<sequence length="274" mass="29375">MRGVGLRVVHVFAGAPLVDDIGRNLDWEEAHHTVEDAHRRAEKISSELHVRSQVVLGGPAETLIRQSVEAGLVVLGKRGRGGFRDLLAGSVALQVAGHAAGPVVLVHSGWRPPIDDREIVVGAGREAALRAAFAEADLRGARLRALHAWRPIMPAGPSGLTPMTLAELEQNEEKTLTRTLIPWRERHPGVRVVESVVCDSSRHALTEASRTAELLVVGAREHFGGYTLALGTTAYAVIHHVTCPVLIAREPGRHRVAEPEESGAVSGSACSDGW</sequence>
<comment type="caution">
    <text evidence="3">The sequence shown here is derived from an EMBL/GenBank/DDBJ whole genome shotgun (WGS) entry which is preliminary data.</text>
</comment>
<dbReference type="PANTHER" id="PTHR46268">
    <property type="entry name" value="STRESS RESPONSE PROTEIN NHAX"/>
    <property type="match status" value="1"/>
</dbReference>
<gene>
    <name evidence="3" type="ORF">Airi02_068260</name>
</gene>
<evidence type="ECO:0000259" key="2">
    <source>
        <dbReference type="Pfam" id="PF00582"/>
    </source>
</evidence>
<dbReference type="EMBL" id="BSTK01000011">
    <property type="protein sequence ID" value="GLY88897.1"/>
    <property type="molecule type" value="Genomic_DNA"/>
</dbReference>
<accession>A0A9W6W3H0</accession>
<feature type="domain" description="UspA" evidence="2">
    <location>
        <begin position="125"/>
        <end position="249"/>
    </location>
</feature>
<comment type="similarity">
    <text evidence="1">Belongs to the universal stress protein A family.</text>
</comment>
<proteinExistence type="inferred from homology"/>
<dbReference type="Pfam" id="PF00582">
    <property type="entry name" value="Usp"/>
    <property type="match status" value="2"/>
</dbReference>
<dbReference type="AlphaFoldDB" id="A0A9W6W3H0"/>